<evidence type="ECO:0000256" key="4">
    <source>
        <dbReference type="ARBA" id="ARBA00022670"/>
    </source>
</evidence>
<evidence type="ECO:0000256" key="5">
    <source>
        <dbReference type="ARBA" id="ARBA00022692"/>
    </source>
</evidence>
<dbReference type="Proteomes" id="UP000092213">
    <property type="component" value="Chromosome"/>
</dbReference>
<dbReference type="InterPro" id="IPR001915">
    <property type="entry name" value="Peptidase_M48"/>
</dbReference>
<dbReference type="Pfam" id="PF01435">
    <property type="entry name" value="Peptidase_M48"/>
    <property type="match status" value="1"/>
</dbReference>
<keyword evidence="10" id="KW-0482">Metalloprotease</keyword>
<evidence type="ECO:0000256" key="13">
    <source>
        <dbReference type="SAM" id="Phobius"/>
    </source>
</evidence>
<keyword evidence="6" id="KW-0479">Metal-binding</keyword>
<evidence type="ECO:0000313" key="16">
    <source>
        <dbReference type="Proteomes" id="UP000092213"/>
    </source>
</evidence>
<proteinExistence type="predicted"/>
<name>A0A193FWI2_9BORD</name>
<feature type="transmembrane region" description="Helical" evidence="13">
    <location>
        <begin position="28"/>
        <end position="56"/>
    </location>
</feature>
<dbReference type="STRING" id="463025.BAU08_12910"/>
<dbReference type="GO" id="GO:0005886">
    <property type="term" value="C:plasma membrane"/>
    <property type="evidence" value="ECO:0007669"/>
    <property type="project" value="UniProtKB-SubCell"/>
</dbReference>
<dbReference type="PANTHER" id="PTHR43221:SF1">
    <property type="entry name" value="PROTEASE HTPX"/>
    <property type="match status" value="1"/>
</dbReference>
<keyword evidence="5 13" id="KW-0812">Transmembrane</keyword>
<protein>
    <recommendedName>
        <fullName evidence="14">Peptidase M48 domain-containing protein</fullName>
    </recommendedName>
</protein>
<feature type="domain" description="Peptidase M48" evidence="14">
    <location>
        <begin position="106"/>
        <end position="281"/>
    </location>
</feature>
<dbReference type="Gene3D" id="3.30.2010.10">
    <property type="entry name" value="Metalloproteases ('zincins'), catalytic domain"/>
    <property type="match status" value="1"/>
</dbReference>
<gene>
    <name evidence="15" type="ORF">BAU08_12910</name>
</gene>
<dbReference type="GO" id="GO:0046872">
    <property type="term" value="F:metal ion binding"/>
    <property type="evidence" value="ECO:0007669"/>
    <property type="project" value="UniProtKB-KW"/>
</dbReference>
<evidence type="ECO:0000256" key="10">
    <source>
        <dbReference type="ARBA" id="ARBA00023049"/>
    </source>
</evidence>
<sequence length="743" mass="80887">MPAAPHRAAPASPPSPLPRPSGRWGLRAGLAVTLLLAFLILYMAAAAWFVLVAVQLLAEPLPGGDAPYARLAGVCAAVVAGLMIKGLTGVRRGDMERDVVQVTAAQQPDLFRFVHEIADAAGAPRPRRVLLSPRVHAGVSRDVSLMHLLLFPRKDLEIGLGLVNVLTREELRAVLAHEFGHLAQRSSAMGRWVYVAQRAGAHLGAPFDVPDGCLSRGVAADGRIAPAGTASGRTLRGARAAAGAAIRFVAAIPCALARQMERDADMVAVHLTGSDALVHALHRSQAAEDSWDRASRFIAAEHQAGRTAEDAFCVQARILAHMRHVLDDPHYGAVAPVPADDPQAHRVFQAGPGRPPRMWQAHTPSHEREAHAKARYIPSLPDNTSAWSVFEDALRLRRHLTASMLDAPGAEPAPLQETLQRLDERFSREYLKPRYRGIYLDRSSVRHVVDPLALYDHETSGDLAAHALLYPPALAADMEALRALEAAIARQRAMHGGAPGGDAAARWRGEPPRGLPSGSLAASEQALAQVRKRLHAHDAACRAWHAAAAQTVGRGWPEYLEGLLRTVHYADHTAADLADAHGAFRRMLARETAPRRFGKAARRRVLMAAQRLYRVLETIYEDRDAVRPGPVLGTRMAIGEWAPTFGSLELVYPSARNLENWLAALHAWVRRTVDLLSLLRDRALEELLVAESRLAAHVLRDAALDDAPLDADGRPPRVPEFYTTLLPGQERAHRAAPRDPRNR</sequence>
<evidence type="ECO:0000256" key="11">
    <source>
        <dbReference type="ARBA" id="ARBA00023136"/>
    </source>
</evidence>
<keyword evidence="3" id="KW-1003">Cell membrane</keyword>
<dbReference type="PANTHER" id="PTHR43221">
    <property type="entry name" value="PROTEASE HTPX"/>
    <property type="match status" value="1"/>
</dbReference>
<evidence type="ECO:0000313" key="15">
    <source>
        <dbReference type="EMBL" id="ANN72117.1"/>
    </source>
</evidence>
<evidence type="ECO:0000256" key="12">
    <source>
        <dbReference type="SAM" id="MobiDB-lite"/>
    </source>
</evidence>
<dbReference type="AlphaFoldDB" id="A0A193FWI2"/>
<dbReference type="GO" id="GO:0006508">
    <property type="term" value="P:proteolysis"/>
    <property type="evidence" value="ECO:0007669"/>
    <property type="project" value="UniProtKB-KW"/>
</dbReference>
<dbReference type="GO" id="GO:0004222">
    <property type="term" value="F:metalloendopeptidase activity"/>
    <property type="evidence" value="ECO:0007669"/>
    <property type="project" value="InterPro"/>
</dbReference>
<reference evidence="15 16" key="1">
    <citation type="submission" date="2016-06" db="EMBL/GenBank/DDBJ databases">
        <title>Complete genome sequences of Bordetella bronchialis and Bordetella flabilis.</title>
        <authorList>
            <person name="LiPuma J.J."/>
            <person name="Spilker T."/>
        </authorList>
    </citation>
    <scope>NUCLEOTIDE SEQUENCE [LARGE SCALE GENOMIC DNA]</scope>
    <source>
        <strain evidence="15 16">AU17976</strain>
    </source>
</reference>
<evidence type="ECO:0000256" key="3">
    <source>
        <dbReference type="ARBA" id="ARBA00022475"/>
    </source>
</evidence>
<comment type="cofactor">
    <cofactor evidence="1">
        <name>Zn(2+)</name>
        <dbReference type="ChEBI" id="CHEBI:29105"/>
    </cofactor>
</comment>
<dbReference type="EMBL" id="CP016171">
    <property type="protein sequence ID" value="ANN72117.1"/>
    <property type="molecule type" value="Genomic_DNA"/>
</dbReference>
<organism evidence="15 16">
    <name type="scientific">Bordetella bronchialis</name>
    <dbReference type="NCBI Taxonomy" id="463025"/>
    <lineage>
        <taxon>Bacteria</taxon>
        <taxon>Pseudomonadati</taxon>
        <taxon>Pseudomonadota</taxon>
        <taxon>Betaproteobacteria</taxon>
        <taxon>Burkholderiales</taxon>
        <taxon>Alcaligenaceae</taxon>
        <taxon>Bordetella</taxon>
    </lineage>
</organism>
<evidence type="ECO:0000256" key="7">
    <source>
        <dbReference type="ARBA" id="ARBA00022801"/>
    </source>
</evidence>
<keyword evidence="7" id="KW-0378">Hydrolase</keyword>
<keyword evidence="11 13" id="KW-0472">Membrane</keyword>
<evidence type="ECO:0000256" key="2">
    <source>
        <dbReference type="ARBA" id="ARBA00004651"/>
    </source>
</evidence>
<evidence type="ECO:0000259" key="14">
    <source>
        <dbReference type="Pfam" id="PF01435"/>
    </source>
</evidence>
<comment type="subcellular location">
    <subcellularLocation>
        <location evidence="2">Cell membrane</location>
        <topology evidence="2">Multi-pass membrane protein</topology>
    </subcellularLocation>
</comment>
<keyword evidence="8" id="KW-0862">Zinc</keyword>
<keyword evidence="4" id="KW-0645">Protease</keyword>
<evidence type="ECO:0000256" key="6">
    <source>
        <dbReference type="ARBA" id="ARBA00022723"/>
    </source>
</evidence>
<feature type="region of interest" description="Disordered" evidence="12">
    <location>
        <begin position="495"/>
        <end position="519"/>
    </location>
</feature>
<dbReference type="CDD" id="cd07328">
    <property type="entry name" value="M48_Ste24p_like"/>
    <property type="match status" value="1"/>
</dbReference>
<evidence type="ECO:0000256" key="8">
    <source>
        <dbReference type="ARBA" id="ARBA00022833"/>
    </source>
</evidence>
<keyword evidence="9 13" id="KW-1133">Transmembrane helix</keyword>
<evidence type="ECO:0000256" key="9">
    <source>
        <dbReference type="ARBA" id="ARBA00022989"/>
    </source>
</evidence>
<accession>A0A193FWI2</accession>
<dbReference type="InterPro" id="IPR050083">
    <property type="entry name" value="HtpX_protease"/>
</dbReference>
<evidence type="ECO:0000256" key="1">
    <source>
        <dbReference type="ARBA" id="ARBA00001947"/>
    </source>
</evidence>